<feature type="signal peptide" evidence="1">
    <location>
        <begin position="1"/>
        <end position="21"/>
    </location>
</feature>
<evidence type="ECO:0008006" key="4">
    <source>
        <dbReference type="Google" id="ProtNLM"/>
    </source>
</evidence>
<feature type="chain" id="PRO_5020424344" description="Tetratricopeptide repeat protein" evidence="1">
    <location>
        <begin position="22"/>
        <end position="225"/>
    </location>
</feature>
<keyword evidence="1" id="KW-0732">Signal</keyword>
<dbReference type="Proteomes" id="UP000293300">
    <property type="component" value="Unassembled WGS sequence"/>
</dbReference>
<comment type="caution">
    <text evidence="2">The sequence shown here is derived from an EMBL/GenBank/DDBJ whole genome shotgun (WGS) entry which is preliminary data.</text>
</comment>
<dbReference type="EMBL" id="SJPE01000003">
    <property type="protein sequence ID" value="TBX70333.1"/>
    <property type="molecule type" value="Genomic_DNA"/>
</dbReference>
<dbReference type="RefSeq" id="WP_131475294.1">
    <property type="nucleotide sequence ID" value="NZ_SJPE01000003.1"/>
</dbReference>
<gene>
    <name evidence="2" type="ORF">EZL74_03930</name>
</gene>
<organism evidence="2 3">
    <name type="scientific">Flavobacterium silvisoli</name>
    <dbReference type="NCBI Taxonomy" id="2529433"/>
    <lineage>
        <taxon>Bacteria</taxon>
        <taxon>Pseudomonadati</taxon>
        <taxon>Bacteroidota</taxon>
        <taxon>Flavobacteriia</taxon>
        <taxon>Flavobacteriales</taxon>
        <taxon>Flavobacteriaceae</taxon>
        <taxon>Flavobacterium</taxon>
    </lineage>
</organism>
<accession>A0A4Q9Z209</accession>
<name>A0A4Q9Z209_9FLAO</name>
<sequence length="225" mass="25378">MKNYTFLFTAITIGFSFNCFAQHNDGVATTAKWGNTVVMSDKMSDKQFKVESYHVEEKINQTFGGSTSTYTVPDMSLVNTNDLGPNNVRVIKPKYVREKTTVVTGNFSNASVKTVGDSKVSPSKTELNTAKPGNSSVKINILNTYERVINKGYKSVEMLKKVADRSFFDDDLVSAAGWYCDLFEMTTDLEPVYYYRYAQSLMAINEVDKANEMKKLFELKDNTKK</sequence>
<evidence type="ECO:0000256" key="1">
    <source>
        <dbReference type="SAM" id="SignalP"/>
    </source>
</evidence>
<evidence type="ECO:0000313" key="2">
    <source>
        <dbReference type="EMBL" id="TBX70333.1"/>
    </source>
</evidence>
<proteinExistence type="predicted"/>
<dbReference type="OrthoDB" id="1324191at2"/>
<dbReference type="AlphaFoldDB" id="A0A4Q9Z209"/>
<protein>
    <recommendedName>
        <fullName evidence="4">Tetratricopeptide repeat protein</fullName>
    </recommendedName>
</protein>
<reference evidence="2 3" key="1">
    <citation type="submission" date="2019-02" db="EMBL/GenBank/DDBJ databases">
        <title>Flavobacterium sp. RD-2-33 isolated from forest soil.</title>
        <authorList>
            <person name="Chaudhary D.K."/>
        </authorList>
    </citation>
    <scope>NUCLEOTIDE SEQUENCE [LARGE SCALE GENOMIC DNA]</scope>
    <source>
        <strain evidence="2 3">RD-2-33</strain>
    </source>
</reference>
<keyword evidence="3" id="KW-1185">Reference proteome</keyword>
<evidence type="ECO:0000313" key="3">
    <source>
        <dbReference type="Proteomes" id="UP000293300"/>
    </source>
</evidence>